<sequence>MEATRVDVLRCASDRWCRHALPNAWRVIGLKSVRTIRDRGDHIFFGVADIPPHAHMTPRSSQLMIHKRMERVSVEACNRPLACNDNYNNGLIVGLWHQSGFSAHLHNCS</sequence>
<comment type="caution">
    <text evidence="1">The sequence shown here is derived from an EMBL/GenBank/DDBJ whole genome shotgun (WGS) entry which is preliminary data.</text>
</comment>
<proteinExistence type="predicted"/>
<organism evidence="1 2">
    <name type="scientific">Goodea atripinnis</name>
    <dbReference type="NCBI Taxonomy" id="208336"/>
    <lineage>
        <taxon>Eukaryota</taxon>
        <taxon>Metazoa</taxon>
        <taxon>Chordata</taxon>
        <taxon>Craniata</taxon>
        <taxon>Vertebrata</taxon>
        <taxon>Euteleostomi</taxon>
        <taxon>Actinopterygii</taxon>
        <taxon>Neopterygii</taxon>
        <taxon>Teleostei</taxon>
        <taxon>Neoteleostei</taxon>
        <taxon>Acanthomorphata</taxon>
        <taxon>Ovalentaria</taxon>
        <taxon>Atherinomorphae</taxon>
        <taxon>Cyprinodontiformes</taxon>
        <taxon>Goodeidae</taxon>
        <taxon>Goodea</taxon>
    </lineage>
</organism>
<gene>
    <name evidence="1" type="ORF">GOODEAATRI_008957</name>
</gene>
<keyword evidence="2" id="KW-1185">Reference proteome</keyword>
<dbReference type="EMBL" id="JAHRIO010010485">
    <property type="protein sequence ID" value="MEQ2161366.1"/>
    <property type="molecule type" value="Genomic_DNA"/>
</dbReference>
<accession>A0ABV0MR33</accession>
<reference evidence="1 2" key="1">
    <citation type="submission" date="2021-06" db="EMBL/GenBank/DDBJ databases">
        <authorList>
            <person name="Palmer J.M."/>
        </authorList>
    </citation>
    <scope>NUCLEOTIDE SEQUENCE [LARGE SCALE GENOMIC DNA]</scope>
    <source>
        <strain evidence="1 2">GA_2019</strain>
        <tissue evidence="1">Muscle</tissue>
    </source>
</reference>
<protein>
    <submittedName>
        <fullName evidence="1">Uncharacterized protein</fullName>
    </submittedName>
</protein>
<evidence type="ECO:0000313" key="1">
    <source>
        <dbReference type="EMBL" id="MEQ2161366.1"/>
    </source>
</evidence>
<evidence type="ECO:0000313" key="2">
    <source>
        <dbReference type="Proteomes" id="UP001476798"/>
    </source>
</evidence>
<name>A0ABV0MR33_9TELE</name>
<dbReference type="Proteomes" id="UP001476798">
    <property type="component" value="Unassembled WGS sequence"/>
</dbReference>